<evidence type="ECO:0000256" key="8">
    <source>
        <dbReference type="ARBA" id="ARBA00023163"/>
    </source>
</evidence>
<evidence type="ECO:0000256" key="4">
    <source>
        <dbReference type="ARBA" id="ARBA00022723"/>
    </source>
</evidence>
<evidence type="ECO:0000256" key="2">
    <source>
        <dbReference type="ARBA" id="ARBA00012483"/>
    </source>
</evidence>
<organism evidence="12 13">
    <name type="scientific">Anseranas semipalmata</name>
    <name type="common">Magpie goose</name>
    <name type="synonym">Anas semipalmata</name>
    <dbReference type="NCBI Taxonomy" id="8851"/>
    <lineage>
        <taxon>Eukaryota</taxon>
        <taxon>Metazoa</taxon>
        <taxon>Chordata</taxon>
        <taxon>Craniata</taxon>
        <taxon>Vertebrata</taxon>
        <taxon>Euteleostomi</taxon>
        <taxon>Archelosauria</taxon>
        <taxon>Archosauria</taxon>
        <taxon>Dinosauria</taxon>
        <taxon>Saurischia</taxon>
        <taxon>Theropoda</taxon>
        <taxon>Coelurosauria</taxon>
        <taxon>Aves</taxon>
        <taxon>Neognathae</taxon>
        <taxon>Galloanserae</taxon>
        <taxon>Anseriformes</taxon>
        <taxon>Anseranatidae</taxon>
        <taxon>Anseranas</taxon>
    </lineage>
</organism>
<feature type="compositionally biased region" description="Basic and acidic residues" evidence="10">
    <location>
        <begin position="277"/>
        <end position="286"/>
    </location>
</feature>
<dbReference type="EMBL" id="VXAA01002473">
    <property type="protein sequence ID" value="NXI65521.1"/>
    <property type="molecule type" value="Genomic_DNA"/>
</dbReference>
<feature type="domain" description="RING-type" evidence="11">
    <location>
        <begin position="9"/>
        <end position="48"/>
    </location>
</feature>
<feature type="region of interest" description="Disordered" evidence="10">
    <location>
        <begin position="224"/>
        <end position="341"/>
    </location>
</feature>
<dbReference type="EC" id="2.3.2.27" evidence="2"/>
<feature type="compositionally biased region" description="Pro residues" evidence="10">
    <location>
        <begin position="329"/>
        <end position="341"/>
    </location>
</feature>
<comment type="catalytic activity">
    <reaction evidence="1">
        <text>S-ubiquitinyl-[E2 ubiquitin-conjugating enzyme]-L-cysteine + [acceptor protein]-L-lysine = [E2 ubiquitin-conjugating enzyme]-L-cysteine + N(6)-ubiquitinyl-[acceptor protein]-L-lysine.</text>
        <dbReference type="EC" id="2.3.2.27"/>
    </reaction>
</comment>
<reference evidence="12 13" key="1">
    <citation type="submission" date="2019-09" db="EMBL/GenBank/DDBJ databases">
        <title>Bird 10,000 Genomes (B10K) Project - Family phase.</title>
        <authorList>
            <person name="Zhang G."/>
        </authorList>
    </citation>
    <scope>NUCLEOTIDE SEQUENCE [LARGE SCALE GENOMIC DNA]</scope>
    <source>
        <strain evidence="12">B10K-DU-001-57</strain>
        <tissue evidence="12">Muscle</tissue>
    </source>
</reference>
<keyword evidence="7" id="KW-0805">Transcription regulation</keyword>
<evidence type="ECO:0000256" key="7">
    <source>
        <dbReference type="ARBA" id="ARBA00023015"/>
    </source>
</evidence>
<dbReference type="PROSITE" id="PS00518">
    <property type="entry name" value="ZF_RING_1"/>
    <property type="match status" value="1"/>
</dbReference>
<dbReference type="GO" id="GO:0008270">
    <property type="term" value="F:zinc ion binding"/>
    <property type="evidence" value="ECO:0007669"/>
    <property type="project" value="UniProtKB-KW"/>
</dbReference>
<evidence type="ECO:0000256" key="9">
    <source>
        <dbReference type="PROSITE-ProRule" id="PRU00175"/>
    </source>
</evidence>
<keyword evidence="13" id="KW-1185">Reference proteome</keyword>
<feature type="non-terminal residue" evidence="12">
    <location>
        <position position="341"/>
    </location>
</feature>
<keyword evidence="5 9" id="KW-0863">Zinc-finger</keyword>
<dbReference type="AlphaFoldDB" id="A0A7K9V1A8"/>
<keyword evidence="4" id="KW-0479">Metal-binding</keyword>
<dbReference type="GO" id="GO:0000209">
    <property type="term" value="P:protein polyubiquitination"/>
    <property type="evidence" value="ECO:0007669"/>
    <property type="project" value="TreeGrafter"/>
</dbReference>
<sequence>MATPSCWSCPICHDTRDGLALILPCLHEFCFGCAMRWARQKPVCPLCTGPIRSIKFSVWEEDDFLAYSIMPPTPQSVPGGSAEGAPRHPGAGNPPGPRASPPPAPQPMLLPAEHGAAGTVPRGALGGLQADTWAALIEQDRAILEPVLPWLRGELQEIHGAEWWKAVAAESLVLSTLCLYGLDEEALFEMLQPDLQHHTQNFVRQLTEVIVRCCSEEAHRLLSQQNSRTVRGPWGSPMNRPGTSSSSSGAQLDELPSTSDAALRGGPRCPFSATIPVEREEPHEEPGQEVAGPSGQACSHSPSADGQGRDRSPTGSRRPPKRRASSPQESPPPCKRPPQER</sequence>
<dbReference type="PANTHER" id="PTHR46077:SF1">
    <property type="entry name" value="TOP1 BINDING ARGININE_SERINE RICH PROTEIN, E3 UBIQUITIN LIGASE"/>
    <property type="match status" value="1"/>
</dbReference>
<dbReference type="SMART" id="SM00184">
    <property type="entry name" value="RING"/>
    <property type="match status" value="1"/>
</dbReference>
<dbReference type="InterPro" id="IPR001841">
    <property type="entry name" value="Znf_RING"/>
</dbReference>
<dbReference type="InterPro" id="IPR017907">
    <property type="entry name" value="Znf_RING_CS"/>
</dbReference>
<proteinExistence type="predicted"/>
<feature type="non-terminal residue" evidence="12">
    <location>
        <position position="1"/>
    </location>
</feature>
<accession>A0A7K9V1A8</accession>
<feature type="compositionally biased region" description="Pro residues" evidence="10">
    <location>
        <begin position="92"/>
        <end position="108"/>
    </location>
</feature>
<dbReference type="OrthoDB" id="21204at2759"/>
<dbReference type="GO" id="GO:0006513">
    <property type="term" value="P:protein monoubiquitination"/>
    <property type="evidence" value="ECO:0007669"/>
    <property type="project" value="TreeGrafter"/>
</dbReference>
<protein>
    <recommendedName>
        <fullName evidence="2">RING-type E3 ubiquitin transferase</fullName>
        <ecNumber evidence="2">2.3.2.27</ecNumber>
    </recommendedName>
</protein>
<dbReference type="PROSITE" id="PS50089">
    <property type="entry name" value="ZF_RING_2"/>
    <property type="match status" value="1"/>
</dbReference>
<feature type="compositionally biased region" description="Polar residues" evidence="10">
    <location>
        <begin position="241"/>
        <end position="260"/>
    </location>
</feature>
<keyword evidence="8" id="KW-0804">Transcription</keyword>
<dbReference type="GO" id="GO:0061630">
    <property type="term" value="F:ubiquitin protein ligase activity"/>
    <property type="evidence" value="ECO:0007669"/>
    <property type="project" value="UniProtKB-EC"/>
</dbReference>
<evidence type="ECO:0000259" key="11">
    <source>
        <dbReference type="PROSITE" id="PS50089"/>
    </source>
</evidence>
<dbReference type="PANTHER" id="PTHR46077">
    <property type="entry name" value="E3 UBIQUITIN-PROTEIN LIGASE TOPORS"/>
    <property type="match status" value="1"/>
</dbReference>
<evidence type="ECO:0000256" key="5">
    <source>
        <dbReference type="ARBA" id="ARBA00022771"/>
    </source>
</evidence>
<evidence type="ECO:0000313" key="12">
    <source>
        <dbReference type="EMBL" id="NXI65521.1"/>
    </source>
</evidence>
<dbReference type="Proteomes" id="UP000567872">
    <property type="component" value="Unassembled WGS sequence"/>
</dbReference>
<name>A0A7K9V1A8_ANSSE</name>
<dbReference type="Gene3D" id="3.30.40.10">
    <property type="entry name" value="Zinc/RING finger domain, C3HC4 (zinc finger)"/>
    <property type="match status" value="1"/>
</dbReference>
<evidence type="ECO:0000256" key="6">
    <source>
        <dbReference type="ARBA" id="ARBA00022833"/>
    </source>
</evidence>
<feature type="region of interest" description="Disordered" evidence="10">
    <location>
        <begin position="75"/>
        <end position="113"/>
    </location>
</feature>
<comment type="caution">
    <text evidence="12">The sequence shown here is derived from an EMBL/GenBank/DDBJ whole genome shotgun (WGS) entry which is preliminary data.</text>
</comment>
<evidence type="ECO:0000256" key="10">
    <source>
        <dbReference type="SAM" id="MobiDB-lite"/>
    </source>
</evidence>
<evidence type="ECO:0000256" key="3">
    <source>
        <dbReference type="ARBA" id="ARBA00022679"/>
    </source>
</evidence>
<keyword evidence="6" id="KW-0862">Zinc</keyword>
<keyword evidence="3" id="KW-0808">Transferase</keyword>
<dbReference type="InterPro" id="IPR013083">
    <property type="entry name" value="Znf_RING/FYVE/PHD"/>
</dbReference>
<dbReference type="SUPFAM" id="SSF57850">
    <property type="entry name" value="RING/U-box"/>
    <property type="match status" value="1"/>
</dbReference>
<evidence type="ECO:0000313" key="13">
    <source>
        <dbReference type="Proteomes" id="UP000567872"/>
    </source>
</evidence>
<evidence type="ECO:0000256" key="1">
    <source>
        <dbReference type="ARBA" id="ARBA00000900"/>
    </source>
</evidence>
<gene>
    <name evidence="12" type="primary">Topors_3</name>
    <name evidence="12" type="ORF">ANSSEM_R08296</name>
</gene>
<dbReference type="GO" id="GO:0016874">
    <property type="term" value="F:ligase activity"/>
    <property type="evidence" value="ECO:0007669"/>
    <property type="project" value="UniProtKB-KW"/>
</dbReference>
<keyword evidence="12" id="KW-0436">Ligase</keyword>
<dbReference type="Pfam" id="PF13920">
    <property type="entry name" value="zf-C3HC4_3"/>
    <property type="match status" value="1"/>
</dbReference>